<dbReference type="GO" id="GO:0034599">
    <property type="term" value="P:cellular response to oxidative stress"/>
    <property type="evidence" value="ECO:0007669"/>
    <property type="project" value="InterPro"/>
</dbReference>
<feature type="region of interest" description="Disordered" evidence="1">
    <location>
        <begin position="124"/>
        <end position="161"/>
    </location>
</feature>
<feature type="region of interest" description="Disordered" evidence="1">
    <location>
        <begin position="342"/>
        <end position="361"/>
    </location>
</feature>
<dbReference type="Pfam" id="PF08568">
    <property type="entry name" value="Kinetochor_Ybp2"/>
    <property type="match status" value="1"/>
</dbReference>
<proteinExistence type="predicted"/>
<feature type="compositionally biased region" description="Acidic residues" evidence="1">
    <location>
        <begin position="128"/>
        <end position="150"/>
    </location>
</feature>
<dbReference type="PANTHER" id="PTHR28020">
    <property type="entry name" value="YAP1-BINDING PROTEIN 1-RELATED"/>
    <property type="match status" value="1"/>
</dbReference>
<dbReference type="InterPro" id="IPR040347">
    <property type="entry name" value="YBP1/2"/>
</dbReference>
<gene>
    <name evidence="2" type="ORF">FN846DRAFT_916519</name>
</gene>
<dbReference type="EMBL" id="VXIS01000019">
    <property type="protein sequence ID" value="KAA8912859.1"/>
    <property type="molecule type" value="Genomic_DNA"/>
</dbReference>
<evidence type="ECO:0000313" key="3">
    <source>
        <dbReference type="Proteomes" id="UP000326924"/>
    </source>
</evidence>
<feature type="region of interest" description="Disordered" evidence="1">
    <location>
        <begin position="394"/>
        <end position="417"/>
    </location>
</feature>
<reference evidence="2 3" key="1">
    <citation type="submission" date="2019-09" db="EMBL/GenBank/DDBJ databases">
        <title>Draft genome of the ectomycorrhizal ascomycete Sphaerosporella brunnea.</title>
        <authorList>
            <consortium name="DOE Joint Genome Institute"/>
            <person name="Benucci G.M."/>
            <person name="Marozzi G."/>
            <person name="Antonielli L."/>
            <person name="Sanchez S."/>
            <person name="Marco P."/>
            <person name="Wang X."/>
            <person name="Falini L.B."/>
            <person name="Barry K."/>
            <person name="Haridas S."/>
            <person name="Lipzen A."/>
            <person name="Labutti K."/>
            <person name="Grigoriev I.V."/>
            <person name="Murat C."/>
            <person name="Martin F."/>
            <person name="Albertini E."/>
            <person name="Donnini D."/>
            <person name="Bonito G."/>
        </authorList>
    </citation>
    <scope>NUCLEOTIDE SEQUENCE [LARGE SCALE GENOMIC DNA]</scope>
    <source>
        <strain evidence="2 3">Sb_GMNB300</strain>
    </source>
</reference>
<protein>
    <submittedName>
        <fullName evidence="2">YAP-binding/ALF4/Glomulin</fullName>
    </submittedName>
</protein>
<evidence type="ECO:0000256" key="1">
    <source>
        <dbReference type="SAM" id="MobiDB-lite"/>
    </source>
</evidence>
<dbReference type="InterPro" id="IPR013877">
    <property type="entry name" value="YAP-bd/ALF4/Glomulin"/>
</dbReference>
<organism evidence="2 3">
    <name type="scientific">Sphaerosporella brunnea</name>
    <dbReference type="NCBI Taxonomy" id="1250544"/>
    <lineage>
        <taxon>Eukaryota</taxon>
        <taxon>Fungi</taxon>
        <taxon>Dikarya</taxon>
        <taxon>Ascomycota</taxon>
        <taxon>Pezizomycotina</taxon>
        <taxon>Pezizomycetes</taxon>
        <taxon>Pezizales</taxon>
        <taxon>Pyronemataceae</taxon>
        <taxon>Sphaerosporella</taxon>
    </lineage>
</organism>
<dbReference type="AlphaFoldDB" id="A0A5J5F7V2"/>
<dbReference type="OrthoDB" id="5396786at2759"/>
<dbReference type="GO" id="GO:0005737">
    <property type="term" value="C:cytoplasm"/>
    <property type="evidence" value="ECO:0007669"/>
    <property type="project" value="TreeGrafter"/>
</dbReference>
<accession>A0A5J5F7V2</accession>
<comment type="caution">
    <text evidence="2">The sequence shown here is derived from an EMBL/GenBank/DDBJ whole genome shotgun (WGS) entry which is preliminary data.</text>
</comment>
<dbReference type="PANTHER" id="PTHR28020:SF1">
    <property type="entry name" value="YAP1-BINDING PROTEIN 1-RELATED"/>
    <property type="match status" value="1"/>
</dbReference>
<keyword evidence="3" id="KW-1185">Reference proteome</keyword>
<dbReference type="InParanoid" id="A0A5J5F7V2"/>
<dbReference type="Proteomes" id="UP000326924">
    <property type="component" value="Unassembled WGS sequence"/>
</dbReference>
<name>A0A5J5F7V2_9PEZI</name>
<evidence type="ECO:0000313" key="2">
    <source>
        <dbReference type="EMBL" id="KAA8912859.1"/>
    </source>
</evidence>
<sequence>MAERQEVTLEKAISSIRTAADELSPDEFIDYSVILDVHLNWALEELSPEDQYEFLSSLKEVLESHEELAKSIAWDLIIVLLPFLDSPLPKTSEIAEAIIAHSAQTGNPREVYIKVLQGLSSLAWASETESEEEEEEEEDAEHSGDEEDQPEPTLRDNPQEDPALHAQHTLKRFSNLLSALAAVHPRISTRVPSKFLSAELSTLLIAFTKAVETVEGSAITGVVEQLLSFLKVVRPQLALARRASSINRPPLPPRTSTARSVAPTATADMEAQLQARLIGSFLTHVLSGYLLRTKRQAPPKPEQTEPEDHSQVHPAMRALGGGEERGLEIGWAGKYDEEVLRPNKSKVPGGRTPIDVEREGRDAQSNVKAAVDEISFMCERLGLKTEELLEVCQSSKGDGLSDDDEDDHSEIPAPKTASEIPLSKQGALFLLAHRLSMHPTETPTHLQIYPHHSEIAEAFMIYSGGSAHPAIIDAILFLGALFLETGGLGDIPESSDAFFIYLQIFSVISTNASSPQQRFLANNHVARCLRAHPSEAVRLAYVRDTLEHCPFESVKAAVVGILKDEIVHATTPVQRTGASVPSTPINILGTPLGLSEIFDVLFPDMDAVFAKNDWKTFKEVHPCIAATLNLYLLLLLNADLRHRLGVDAKFREKVEMRFVQPIRKRLEGFKEKESQEGGMNVAMLGITFERVEEAEKGIHDD</sequence>